<keyword evidence="4" id="KW-1185">Reference proteome</keyword>
<comment type="caution">
    <text evidence="3">The sequence shown here is derived from an EMBL/GenBank/DDBJ whole genome shotgun (WGS) entry which is preliminary data.</text>
</comment>
<dbReference type="Gene3D" id="3.50.50.60">
    <property type="entry name" value="FAD/NAD(P)-binding domain"/>
    <property type="match status" value="2"/>
</dbReference>
<dbReference type="PRINTS" id="PR00411">
    <property type="entry name" value="PNDRDTASEI"/>
</dbReference>
<dbReference type="OrthoDB" id="9773233at2"/>
<reference evidence="4" key="2">
    <citation type="submission" date="2023-07" db="EMBL/GenBank/DDBJ databases">
        <title>Yangia mangrovi SAOS 153D genome.</title>
        <authorList>
            <person name="Verma A."/>
            <person name="Pal Y."/>
            <person name="Sundharam S."/>
            <person name="Bisht B."/>
            <person name="Srinivasan K."/>
        </authorList>
    </citation>
    <scope>NUCLEOTIDE SEQUENCE [LARGE SCALE GENOMIC DNA]</scope>
    <source>
        <strain evidence="4">SAOS 153D</strain>
    </source>
</reference>
<name>A0A2A3JTM1_9RHOB</name>
<dbReference type="GO" id="GO:0004497">
    <property type="term" value="F:monooxygenase activity"/>
    <property type="evidence" value="ECO:0007669"/>
    <property type="project" value="TreeGrafter"/>
</dbReference>
<dbReference type="RefSeq" id="WP_095882814.1">
    <property type="nucleotide sequence ID" value="NZ_NTHN02000014.1"/>
</dbReference>
<evidence type="ECO:0000313" key="3">
    <source>
        <dbReference type="EMBL" id="PBD18555.1"/>
    </source>
</evidence>
<reference evidence="3" key="1">
    <citation type="submission" date="2017-09" db="EMBL/GenBank/DDBJ databases">
        <title>Yangia sp. SAOS 153D whole genome sequencing.</title>
        <authorList>
            <person name="Verma A."/>
            <person name="Krishnamurthi S."/>
        </authorList>
    </citation>
    <scope>NUCLEOTIDE SEQUENCE [LARGE SCALE GENOMIC DNA]</scope>
    <source>
        <strain evidence="3">SAOS 153D</strain>
    </source>
</reference>
<organism evidence="3">
    <name type="scientific">Alloyangia mangrovi</name>
    <dbReference type="NCBI Taxonomy" id="1779329"/>
    <lineage>
        <taxon>Bacteria</taxon>
        <taxon>Pseudomonadati</taxon>
        <taxon>Pseudomonadota</taxon>
        <taxon>Alphaproteobacteria</taxon>
        <taxon>Rhodobacterales</taxon>
        <taxon>Roseobacteraceae</taxon>
        <taxon>Alloyangia</taxon>
    </lineage>
</organism>
<dbReference type="AlphaFoldDB" id="A0A2A3JTM1"/>
<dbReference type="GO" id="GO:0050660">
    <property type="term" value="F:flavin adenine dinucleotide binding"/>
    <property type="evidence" value="ECO:0007669"/>
    <property type="project" value="TreeGrafter"/>
</dbReference>
<dbReference type="Pfam" id="PF13738">
    <property type="entry name" value="Pyr_redox_3"/>
    <property type="match status" value="1"/>
</dbReference>
<keyword evidence="1" id="KW-0560">Oxidoreductase</keyword>
<dbReference type="PANTHER" id="PTHR43539:SF78">
    <property type="entry name" value="FLAVIN-CONTAINING MONOOXYGENASE"/>
    <property type="match status" value="1"/>
</dbReference>
<gene>
    <name evidence="2" type="ORF">CLG85_009640</name>
    <name evidence="3" type="ORF">CLG85_14005</name>
</gene>
<evidence type="ECO:0000256" key="1">
    <source>
        <dbReference type="ARBA" id="ARBA00023002"/>
    </source>
</evidence>
<reference evidence="2" key="3">
    <citation type="submission" date="2024-05" db="EMBL/GenBank/DDBJ databases">
        <title>Yangia mangrovi SAOS 153D genome.</title>
        <authorList>
            <person name="Verma A."/>
            <person name="Pal Y."/>
            <person name="Sundharam S."/>
            <person name="Bisht B."/>
            <person name="Srinivasan K."/>
        </authorList>
    </citation>
    <scope>NUCLEOTIDE SEQUENCE</scope>
    <source>
        <strain evidence="2">SAOS 153D</strain>
    </source>
</reference>
<dbReference type="InterPro" id="IPR036188">
    <property type="entry name" value="FAD/NAD-bd_sf"/>
</dbReference>
<sequence>MPVETTDTLVIGAGQAGVAMSEHLTREGVPHLVLEKSRIAERWRSGRWDSLVANGPAWHDRFPGMEFDGDGEAFPGKDTVADYFERYAAKHGAPIRCGVEVTKVRRLDGRVGFRVETSEGVIEARNVVSATGPFQTPVIPPVVPQEAPVLQLHSAQYRNPDQLPEGAVLVVGAGSSGAQIADELNRAGRKVYLSVGPHGRPPRSYRGRDYCWWLGVLGLWDIPAPTPGTEHVTIAVSGAQGGRTVDFRQLAAEGITLVGRTEGYADGRLSFGEDLLRNIRQGDADYLSMLEQADAYAARNGLDLPEEPEAWRMLPDPDCVTEPLRRLDLAEAGVGTILWATGYALDYGWLELNVLDDRGRPVQERGVSPERGFYFLGLPWLSRRGSSFIWGVWHDARYIADQIVIQRSYSSYDDQARRRQPAKAAE</sequence>
<accession>A0A2A3JTM1</accession>
<evidence type="ECO:0000313" key="2">
    <source>
        <dbReference type="EMBL" id="MCT4370568.1"/>
    </source>
</evidence>
<dbReference type="PANTHER" id="PTHR43539">
    <property type="entry name" value="FLAVIN-BINDING MONOOXYGENASE-LIKE PROTEIN (AFU_ORTHOLOGUE AFUA_4G09220)"/>
    <property type="match status" value="1"/>
</dbReference>
<dbReference type="SUPFAM" id="SSF51905">
    <property type="entry name" value="FAD/NAD(P)-binding domain"/>
    <property type="match status" value="2"/>
</dbReference>
<dbReference type="InterPro" id="IPR050982">
    <property type="entry name" value="Auxin_biosynth/cation_transpt"/>
</dbReference>
<dbReference type="Proteomes" id="UP000217448">
    <property type="component" value="Unassembled WGS sequence"/>
</dbReference>
<proteinExistence type="predicted"/>
<dbReference type="EMBL" id="NTHN01000224">
    <property type="protein sequence ID" value="PBD18555.1"/>
    <property type="molecule type" value="Genomic_DNA"/>
</dbReference>
<evidence type="ECO:0000313" key="4">
    <source>
        <dbReference type="Proteomes" id="UP000217448"/>
    </source>
</evidence>
<protein>
    <submittedName>
        <fullName evidence="3">FAD-dependent oxidoreductase</fullName>
    </submittedName>
    <submittedName>
        <fullName evidence="2">NAD(P)-binding domain-containing protein</fullName>
    </submittedName>
</protein>
<dbReference type="EMBL" id="NTHN02000014">
    <property type="protein sequence ID" value="MCT4370568.1"/>
    <property type="molecule type" value="Genomic_DNA"/>
</dbReference>